<comment type="caution">
    <text evidence="2">The sequence shown here is derived from an EMBL/GenBank/DDBJ whole genome shotgun (WGS) entry which is preliminary data.</text>
</comment>
<sequence>MPSINSVFIKVVHVYTFCALIIGGATCAYFLSISIGNWRIRTGCEPKQNCNWAFFMNFAALGFCIILFLYAVVEIISLFQVHQAHILNISYIKPIIYLISGICLLGLCGDLGIAAGAFMLAAGVIWLAIIIFMSQKGIK</sequence>
<protein>
    <submittedName>
        <fullName evidence="2">Uncharacterized protein</fullName>
    </submittedName>
</protein>
<evidence type="ECO:0000256" key="1">
    <source>
        <dbReference type="SAM" id="Phobius"/>
    </source>
</evidence>
<keyword evidence="1" id="KW-0472">Membrane</keyword>
<feature type="transmembrane region" description="Helical" evidence="1">
    <location>
        <begin position="12"/>
        <end position="32"/>
    </location>
</feature>
<evidence type="ECO:0000313" key="3">
    <source>
        <dbReference type="Proteomes" id="UP001470230"/>
    </source>
</evidence>
<feature type="transmembrane region" description="Helical" evidence="1">
    <location>
        <begin position="52"/>
        <end position="73"/>
    </location>
</feature>
<keyword evidence="3" id="KW-1185">Reference proteome</keyword>
<organism evidence="2 3">
    <name type="scientific">Tritrichomonas musculus</name>
    <dbReference type="NCBI Taxonomy" id="1915356"/>
    <lineage>
        <taxon>Eukaryota</taxon>
        <taxon>Metamonada</taxon>
        <taxon>Parabasalia</taxon>
        <taxon>Tritrichomonadida</taxon>
        <taxon>Tritrichomonadidae</taxon>
        <taxon>Tritrichomonas</taxon>
    </lineage>
</organism>
<proteinExistence type="predicted"/>
<evidence type="ECO:0000313" key="2">
    <source>
        <dbReference type="EMBL" id="KAK8881150.1"/>
    </source>
</evidence>
<keyword evidence="1" id="KW-1133">Transmembrane helix</keyword>
<feature type="transmembrane region" description="Helical" evidence="1">
    <location>
        <begin position="113"/>
        <end position="133"/>
    </location>
</feature>
<keyword evidence="1" id="KW-0812">Transmembrane</keyword>
<dbReference type="EMBL" id="JAPFFF010000010">
    <property type="protein sequence ID" value="KAK8881150.1"/>
    <property type="molecule type" value="Genomic_DNA"/>
</dbReference>
<gene>
    <name evidence="2" type="ORF">M9Y10_003880</name>
</gene>
<dbReference type="Proteomes" id="UP001470230">
    <property type="component" value="Unassembled WGS sequence"/>
</dbReference>
<reference evidence="2 3" key="1">
    <citation type="submission" date="2024-04" db="EMBL/GenBank/DDBJ databases">
        <title>Tritrichomonas musculus Genome.</title>
        <authorList>
            <person name="Alves-Ferreira E."/>
            <person name="Grigg M."/>
            <person name="Lorenzi H."/>
            <person name="Galac M."/>
        </authorList>
    </citation>
    <scope>NUCLEOTIDE SEQUENCE [LARGE SCALE GENOMIC DNA]</scope>
    <source>
        <strain evidence="2 3">EAF2021</strain>
    </source>
</reference>
<feature type="transmembrane region" description="Helical" evidence="1">
    <location>
        <begin position="85"/>
        <end position="107"/>
    </location>
</feature>
<accession>A0ABR2JTE4</accession>
<name>A0ABR2JTE4_9EUKA</name>